<dbReference type="Pfam" id="PF00015">
    <property type="entry name" value="MCPsignal"/>
    <property type="match status" value="1"/>
</dbReference>
<dbReference type="PROSITE" id="PS50111">
    <property type="entry name" value="CHEMOTAXIS_TRANSDUC_2"/>
    <property type="match status" value="1"/>
</dbReference>
<keyword evidence="6" id="KW-1185">Reference proteome</keyword>
<proteinExistence type="predicted"/>
<dbReference type="Gene3D" id="1.10.287.950">
    <property type="entry name" value="Methyl-accepting chemotaxis protein"/>
    <property type="match status" value="1"/>
</dbReference>
<keyword evidence="1 2" id="KW-0807">Transducer</keyword>
<evidence type="ECO:0000313" key="6">
    <source>
        <dbReference type="Proteomes" id="UP001240171"/>
    </source>
</evidence>
<feature type="domain" description="Methyl-accepting transducer" evidence="4">
    <location>
        <begin position="169"/>
        <end position="382"/>
    </location>
</feature>
<dbReference type="PANTHER" id="PTHR32089">
    <property type="entry name" value="METHYL-ACCEPTING CHEMOTAXIS PROTEIN MCPB"/>
    <property type="match status" value="1"/>
</dbReference>
<dbReference type="PANTHER" id="PTHR32089:SF112">
    <property type="entry name" value="LYSOZYME-LIKE PROTEIN-RELATED"/>
    <property type="match status" value="1"/>
</dbReference>
<comment type="caution">
    <text evidence="5">The sequence shown here is derived from an EMBL/GenBank/DDBJ whole genome shotgun (WGS) entry which is preliminary data.</text>
</comment>
<dbReference type="InterPro" id="IPR046342">
    <property type="entry name" value="CBS_dom_sf"/>
</dbReference>
<feature type="region of interest" description="Disordered" evidence="3">
    <location>
        <begin position="1"/>
        <end position="27"/>
    </location>
</feature>
<evidence type="ECO:0000256" key="3">
    <source>
        <dbReference type="SAM" id="MobiDB-lite"/>
    </source>
</evidence>
<protein>
    <submittedName>
        <fullName evidence="5">Methyl-accepting chemotaxis protein</fullName>
    </submittedName>
</protein>
<reference evidence="5 6" key="1">
    <citation type="submission" date="2023-07" db="EMBL/GenBank/DDBJ databases">
        <title>Paenibacillus sp. JX-17 nov. isolated from soil.</title>
        <authorList>
            <person name="Wan Y."/>
            <person name="Liu B."/>
        </authorList>
    </citation>
    <scope>NUCLEOTIDE SEQUENCE [LARGE SCALE GENOMIC DNA]</scope>
    <source>
        <strain evidence="5 6">JX-17</strain>
    </source>
</reference>
<dbReference type="SUPFAM" id="SSF58104">
    <property type="entry name" value="Methyl-accepting chemotaxis protein (MCP) signaling domain"/>
    <property type="match status" value="1"/>
</dbReference>
<accession>A0ABT9CBR3</accession>
<evidence type="ECO:0000256" key="1">
    <source>
        <dbReference type="ARBA" id="ARBA00023224"/>
    </source>
</evidence>
<organism evidence="5 6">
    <name type="scientific">Paenibacillus lacisoli</name>
    <dbReference type="NCBI Taxonomy" id="3064525"/>
    <lineage>
        <taxon>Bacteria</taxon>
        <taxon>Bacillati</taxon>
        <taxon>Bacillota</taxon>
        <taxon>Bacilli</taxon>
        <taxon>Bacillales</taxon>
        <taxon>Paenibacillaceae</taxon>
        <taxon>Paenibacillus</taxon>
    </lineage>
</organism>
<dbReference type="SMART" id="SM00283">
    <property type="entry name" value="MA"/>
    <property type="match status" value="1"/>
</dbReference>
<dbReference type="InterPro" id="IPR004089">
    <property type="entry name" value="MCPsignal_dom"/>
</dbReference>
<sequence>MSSSKPELKKQTSVEQSTEAETSTVPETGPEEIQIVSYCTKIPCLEQELTCRELLNLFRSEGDIPCVVIHQASENRYGLIMKDTYYRHFAGRFAADLFYEKKAALFADMTPLIVDAADDPSRMIDAALQREDKRFYDAVIVLDQGQLYGVVTIRELMQMSLHIQQYAEQERHLAIRHSYEHLKSIRQSAAEVTRDTDSAAGTAQRMGELAVTGRDKLKQLLDAFEQAMKLLHDQHQHVELLEEYVRSVSETTVRIKELADQSALLAINASIEAAHAGEHGRGFQIVAGEVRSLAGQTKEFSVSISGLLEQIGEHIGHTVELSSASVNTIGQSSQELEEGTGTFAELLSAVLDVEERGRQTASTAAEAESAAHQAAAELASMLKEIHDPIIEENEIGRQVKVYSIEEQVLQELVS</sequence>
<dbReference type="EMBL" id="JAUQTB010000002">
    <property type="protein sequence ID" value="MDO7906099.1"/>
    <property type="molecule type" value="Genomic_DNA"/>
</dbReference>
<evidence type="ECO:0000313" key="5">
    <source>
        <dbReference type="EMBL" id="MDO7906099.1"/>
    </source>
</evidence>
<feature type="compositionally biased region" description="Polar residues" evidence="3">
    <location>
        <begin position="13"/>
        <end position="26"/>
    </location>
</feature>
<evidence type="ECO:0000259" key="4">
    <source>
        <dbReference type="PROSITE" id="PS50111"/>
    </source>
</evidence>
<dbReference type="RefSeq" id="WP_305023273.1">
    <property type="nucleotide sequence ID" value="NZ_JAUQTB010000002.1"/>
</dbReference>
<dbReference type="SUPFAM" id="SSF54631">
    <property type="entry name" value="CBS-domain pair"/>
    <property type="match status" value="1"/>
</dbReference>
<gene>
    <name evidence="5" type="ORF">Q5741_06660</name>
</gene>
<dbReference type="Proteomes" id="UP001240171">
    <property type="component" value="Unassembled WGS sequence"/>
</dbReference>
<name>A0ABT9CBR3_9BACL</name>
<evidence type="ECO:0000256" key="2">
    <source>
        <dbReference type="PROSITE-ProRule" id="PRU00284"/>
    </source>
</evidence>
<feature type="compositionally biased region" description="Basic and acidic residues" evidence="3">
    <location>
        <begin position="1"/>
        <end position="12"/>
    </location>
</feature>